<gene>
    <name evidence="1" type="ORF">CUT44_15925</name>
</gene>
<dbReference type="Proteomes" id="UP000230407">
    <property type="component" value="Unassembled WGS sequence"/>
</dbReference>
<evidence type="ECO:0000313" key="2">
    <source>
        <dbReference type="Proteomes" id="UP000230407"/>
    </source>
</evidence>
<dbReference type="EMBL" id="PGGW01000056">
    <property type="protein sequence ID" value="PJE96807.1"/>
    <property type="molecule type" value="Genomic_DNA"/>
</dbReference>
<keyword evidence="2" id="KW-1185">Reference proteome</keyword>
<protein>
    <submittedName>
        <fullName evidence="1">Uncharacterized protein</fullName>
    </submittedName>
</protein>
<dbReference type="AlphaFoldDB" id="A0A2M8LXV7"/>
<sequence>MITLLTDHPAWTSEPGGATARLVPDGTALWYARWDGSGLEWQAVGAAPGSAPGIRRTPADDLPQRAPAALLQALSGLGTVERVANPWLWDAITAALLRRVVRAAQARRLYHRWCAAYGTRHDTPAGPLATAPGPETVPGLAGESPYREVGALSRHRHDVPMPMPIDHVLTLPRS</sequence>
<evidence type="ECO:0000313" key="1">
    <source>
        <dbReference type="EMBL" id="PJE96807.1"/>
    </source>
</evidence>
<proteinExistence type="predicted"/>
<dbReference type="RefSeq" id="WP_100202525.1">
    <property type="nucleotide sequence ID" value="NZ_PGGW01000056.1"/>
</dbReference>
<accession>A0A2M8LXV7</accession>
<name>A0A2M8LXV7_9ACTN</name>
<reference evidence="1 2" key="1">
    <citation type="submission" date="2017-11" db="EMBL/GenBank/DDBJ databases">
        <title>Streptomyces carmine sp. nov., a novel actinomycete isolated from Sophora alopecuroides in Xinjiang, China.</title>
        <authorList>
            <person name="Wang Y."/>
            <person name="Luo X."/>
            <person name="Wan C."/>
            <person name="Zhang L."/>
        </authorList>
    </citation>
    <scope>NUCLEOTIDE SEQUENCE [LARGE SCALE GENOMIC DNA]</scope>
    <source>
        <strain evidence="1 2">TRM SA0054</strain>
    </source>
</reference>
<comment type="caution">
    <text evidence="1">The sequence shown here is derived from an EMBL/GenBank/DDBJ whole genome shotgun (WGS) entry which is preliminary data.</text>
</comment>
<organism evidence="1 2">
    <name type="scientific">Streptomyces carminius</name>
    <dbReference type="NCBI Taxonomy" id="2665496"/>
    <lineage>
        <taxon>Bacteria</taxon>
        <taxon>Bacillati</taxon>
        <taxon>Actinomycetota</taxon>
        <taxon>Actinomycetes</taxon>
        <taxon>Kitasatosporales</taxon>
        <taxon>Streptomycetaceae</taxon>
        <taxon>Streptomyces</taxon>
    </lineage>
</organism>